<feature type="transmembrane region" description="Helical" evidence="1">
    <location>
        <begin position="273"/>
        <end position="296"/>
    </location>
</feature>
<dbReference type="AlphaFoldDB" id="A0A4Q7TIT3"/>
<keyword evidence="3" id="KW-1185">Reference proteome</keyword>
<keyword evidence="1" id="KW-1133">Transmembrane helix</keyword>
<dbReference type="EMBL" id="SGXT01000015">
    <property type="protein sequence ID" value="RZT59737.1"/>
    <property type="molecule type" value="Genomic_DNA"/>
</dbReference>
<sequence>MYTEAAERERAFGLFALMWVVPSLVGPAVTSIALVLADWRVALAWPAVVLLIGRVLVSRALRALDIGRAEAPATVRGVGWFAGVALGLGAALVLLGLDALPPVGTAVIVTGLVVALAFPRALTAVVPQNRRLRAGAVAFALVCASYFGITAILPLVAAVAVDPSGVVGAVLVAVAPLGWALLSAGGVGARLSTRGAYHVSASAFPIATLAIALAVTVVEPGGRFPAIATPGVASLAAGVAMGLVYPKVLADAFTDFHEHPGESRAHGGVAMELGEGVGTAAGSIVVAGIGGVVVASFGGGELALFMVVVGAVIAVMFGAARRNPTWSG</sequence>
<feature type="transmembrane region" description="Helical" evidence="1">
    <location>
        <begin position="103"/>
        <end position="122"/>
    </location>
</feature>
<name>A0A4Q7TIT3_9MICO</name>
<evidence type="ECO:0000313" key="2">
    <source>
        <dbReference type="EMBL" id="RZT59737.1"/>
    </source>
</evidence>
<gene>
    <name evidence="2" type="ORF">EV140_1722</name>
</gene>
<comment type="caution">
    <text evidence="2">The sequence shown here is derived from an EMBL/GenBank/DDBJ whole genome shotgun (WGS) entry which is preliminary data.</text>
</comment>
<dbReference type="InterPro" id="IPR036259">
    <property type="entry name" value="MFS_trans_sf"/>
</dbReference>
<dbReference type="SUPFAM" id="SSF103473">
    <property type="entry name" value="MFS general substrate transporter"/>
    <property type="match status" value="1"/>
</dbReference>
<reference evidence="2 3" key="1">
    <citation type="journal article" date="2015" name="Stand. Genomic Sci.">
        <title>Genomic Encyclopedia of Bacterial and Archaeal Type Strains, Phase III: the genomes of soil and plant-associated and newly described type strains.</title>
        <authorList>
            <person name="Whitman W.B."/>
            <person name="Woyke T."/>
            <person name="Klenk H.P."/>
            <person name="Zhou Y."/>
            <person name="Lilburn T.G."/>
            <person name="Beck B.J."/>
            <person name="De Vos P."/>
            <person name="Vandamme P."/>
            <person name="Eisen J.A."/>
            <person name="Garrity G."/>
            <person name="Hugenholtz P."/>
            <person name="Kyrpides N.C."/>
        </authorList>
    </citation>
    <scope>NUCLEOTIDE SEQUENCE [LARGE SCALE GENOMIC DNA]</scope>
    <source>
        <strain evidence="2 3">AC4r</strain>
    </source>
</reference>
<evidence type="ECO:0000313" key="3">
    <source>
        <dbReference type="Proteomes" id="UP000292408"/>
    </source>
</evidence>
<keyword evidence="1" id="KW-0472">Membrane</keyword>
<feature type="transmembrane region" description="Helical" evidence="1">
    <location>
        <begin position="43"/>
        <end position="61"/>
    </location>
</feature>
<feature type="transmembrane region" description="Helical" evidence="1">
    <location>
        <begin position="166"/>
        <end position="184"/>
    </location>
</feature>
<feature type="transmembrane region" description="Helical" evidence="1">
    <location>
        <begin position="302"/>
        <end position="320"/>
    </location>
</feature>
<feature type="transmembrane region" description="Helical" evidence="1">
    <location>
        <begin position="196"/>
        <end position="218"/>
    </location>
</feature>
<feature type="transmembrane region" description="Helical" evidence="1">
    <location>
        <begin position="134"/>
        <end position="160"/>
    </location>
</feature>
<feature type="transmembrane region" description="Helical" evidence="1">
    <location>
        <begin position="12"/>
        <end position="37"/>
    </location>
</feature>
<evidence type="ECO:0008006" key="4">
    <source>
        <dbReference type="Google" id="ProtNLM"/>
    </source>
</evidence>
<proteinExistence type="predicted"/>
<accession>A0A4Q7TIT3</accession>
<protein>
    <recommendedName>
        <fullName evidence="4">MFS transporter</fullName>
    </recommendedName>
</protein>
<keyword evidence="1" id="KW-0812">Transmembrane</keyword>
<organism evidence="2 3">
    <name type="scientific">Microcella alkaliphila</name>
    <dbReference type="NCBI Taxonomy" id="279828"/>
    <lineage>
        <taxon>Bacteria</taxon>
        <taxon>Bacillati</taxon>
        <taxon>Actinomycetota</taxon>
        <taxon>Actinomycetes</taxon>
        <taxon>Micrococcales</taxon>
        <taxon>Microbacteriaceae</taxon>
        <taxon>Microcella</taxon>
    </lineage>
</organism>
<dbReference type="Proteomes" id="UP000292408">
    <property type="component" value="Unassembled WGS sequence"/>
</dbReference>
<evidence type="ECO:0000256" key="1">
    <source>
        <dbReference type="SAM" id="Phobius"/>
    </source>
</evidence>
<feature type="transmembrane region" description="Helical" evidence="1">
    <location>
        <begin position="73"/>
        <end position="97"/>
    </location>
</feature>
<feature type="transmembrane region" description="Helical" evidence="1">
    <location>
        <begin position="224"/>
        <end position="245"/>
    </location>
</feature>